<dbReference type="PANTHER" id="PTHR12677:SF55">
    <property type="entry name" value="UNDECAPRENYL PHOSPHATE TRANSPORTER SAOUHSC_00901-RELATED"/>
    <property type="match status" value="1"/>
</dbReference>
<dbReference type="KEGG" id="bcoh:BC6307_04135"/>
<keyword evidence="3 6" id="KW-0812">Transmembrane</keyword>
<dbReference type="Proteomes" id="UP000215224">
    <property type="component" value="Chromosome"/>
</dbReference>
<dbReference type="STRING" id="1314751.GCA_001591425_04714"/>
<reference evidence="8 9" key="1">
    <citation type="submission" date="2016-12" db="EMBL/GenBank/DDBJ databases">
        <title>The whole genome sequencing and assembly of Bacillus cohnii DSM 6307T strain.</title>
        <authorList>
            <person name="Lee Y.-J."/>
            <person name="Yi H."/>
            <person name="Bahn Y.-S."/>
            <person name="Kim J.F."/>
            <person name="Lee D.-W."/>
        </authorList>
    </citation>
    <scope>NUCLEOTIDE SEQUENCE [LARGE SCALE GENOMIC DNA]</scope>
    <source>
        <strain evidence="8 9">DSM 6307</strain>
    </source>
</reference>
<dbReference type="Pfam" id="PF09335">
    <property type="entry name" value="VTT_dom"/>
    <property type="match status" value="1"/>
</dbReference>
<evidence type="ECO:0000256" key="4">
    <source>
        <dbReference type="ARBA" id="ARBA00022989"/>
    </source>
</evidence>
<dbReference type="EMBL" id="CP018866">
    <property type="protein sequence ID" value="AST90522.1"/>
    <property type="molecule type" value="Genomic_DNA"/>
</dbReference>
<gene>
    <name evidence="8" type="ORF">BC6307_04135</name>
</gene>
<keyword evidence="5 6" id="KW-0472">Membrane</keyword>
<evidence type="ECO:0000256" key="2">
    <source>
        <dbReference type="ARBA" id="ARBA00022475"/>
    </source>
</evidence>
<evidence type="ECO:0000256" key="6">
    <source>
        <dbReference type="RuleBase" id="RU366058"/>
    </source>
</evidence>
<dbReference type="PANTHER" id="PTHR12677">
    <property type="entry name" value="GOLGI APPARATUS MEMBRANE PROTEIN TVP38-RELATED"/>
    <property type="match status" value="1"/>
</dbReference>
<keyword evidence="9" id="KW-1185">Reference proteome</keyword>
<feature type="transmembrane region" description="Helical" evidence="6">
    <location>
        <begin position="32"/>
        <end position="52"/>
    </location>
</feature>
<dbReference type="AlphaFoldDB" id="A0A223KM31"/>
<comment type="subcellular location">
    <subcellularLocation>
        <location evidence="1 6">Cell membrane</location>
        <topology evidence="1 6">Multi-pass membrane protein</topology>
    </subcellularLocation>
</comment>
<dbReference type="GO" id="GO:0005886">
    <property type="term" value="C:plasma membrane"/>
    <property type="evidence" value="ECO:0007669"/>
    <property type="project" value="UniProtKB-SubCell"/>
</dbReference>
<feature type="domain" description="VTT" evidence="7">
    <location>
        <begin position="45"/>
        <end position="162"/>
    </location>
</feature>
<dbReference type="InterPro" id="IPR015414">
    <property type="entry name" value="TMEM64"/>
</dbReference>
<evidence type="ECO:0000256" key="3">
    <source>
        <dbReference type="ARBA" id="ARBA00022692"/>
    </source>
</evidence>
<keyword evidence="2 6" id="KW-1003">Cell membrane</keyword>
<proteinExistence type="inferred from homology"/>
<evidence type="ECO:0000256" key="5">
    <source>
        <dbReference type="ARBA" id="ARBA00023136"/>
    </source>
</evidence>
<protein>
    <recommendedName>
        <fullName evidence="6">TVP38/TMEM64 family membrane protein</fullName>
    </recommendedName>
</protein>
<evidence type="ECO:0000256" key="1">
    <source>
        <dbReference type="ARBA" id="ARBA00004651"/>
    </source>
</evidence>
<evidence type="ECO:0000313" key="8">
    <source>
        <dbReference type="EMBL" id="AST90522.1"/>
    </source>
</evidence>
<evidence type="ECO:0000313" key="9">
    <source>
        <dbReference type="Proteomes" id="UP000215224"/>
    </source>
</evidence>
<accession>A0A223KM31</accession>
<sequence>MEIIETLKELLTLENILDVLHEYKSFGPLPGFFLVVLEAFLPFLPLIVIVMANAAAFGLWYGFLISWTGTVVGASIVFLIVKKLRNRPWVKKFLEKEKVKSTMSWIERHGFGPIFLLFCFPFTPSFLINVVAGLSKMKYHTFFLALVAGKMVMIFTISYIGYDIVSFIREPIKTAITLTIMFVLWYIGKIVEKKLQNSIKIGDE</sequence>
<name>A0A223KM31_9BACI</name>
<dbReference type="InterPro" id="IPR032816">
    <property type="entry name" value="VTT_dom"/>
</dbReference>
<organism evidence="8 9">
    <name type="scientific">Sutcliffiella cohnii</name>
    <dbReference type="NCBI Taxonomy" id="33932"/>
    <lineage>
        <taxon>Bacteria</taxon>
        <taxon>Bacillati</taxon>
        <taxon>Bacillota</taxon>
        <taxon>Bacilli</taxon>
        <taxon>Bacillales</taxon>
        <taxon>Bacillaceae</taxon>
        <taxon>Sutcliffiella</taxon>
    </lineage>
</organism>
<feature type="transmembrane region" description="Helical" evidence="6">
    <location>
        <begin position="111"/>
        <end position="134"/>
    </location>
</feature>
<dbReference type="RefSeq" id="WP_066421256.1">
    <property type="nucleotide sequence ID" value="NZ_CP018866.1"/>
</dbReference>
<feature type="transmembrane region" description="Helical" evidence="6">
    <location>
        <begin position="59"/>
        <end position="81"/>
    </location>
</feature>
<keyword evidence="4 6" id="KW-1133">Transmembrane helix</keyword>
<evidence type="ECO:0000259" key="7">
    <source>
        <dbReference type="Pfam" id="PF09335"/>
    </source>
</evidence>
<comment type="similarity">
    <text evidence="6">Belongs to the TVP38/TMEM64 family.</text>
</comment>
<feature type="transmembrane region" description="Helical" evidence="6">
    <location>
        <begin position="174"/>
        <end position="191"/>
    </location>
</feature>
<feature type="transmembrane region" description="Helical" evidence="6">
    <location>
        <begin position="141"/>
        <end position="162"/>
    </location>
</feature>